<comment type="caution">
    <text evidence="3">The sequence shown here is derived from an EMBL/GenBank/DDBJ whole genome shotgun (WGS) entry which is preliminary data.</text>
</comment>
<dbReference type="PANTHER" id="PTHR43283">
    <property type="entry name" value="BETA-LACTAMASE-RELATED"/>
    <property type="match status" value="1"/>
</dbReference>
<dbReference type="SUPFAM" id="SSF55729">
    <property type="entry name" value="Acyl-CoA N-acyltransferases (Nat)"/>
    <property type="match status" value="2"/>
</dbReference>
<gene>
    <name evidence="3" type="ORF">ACFQ1X_01565</name>
</gene>
<dbReference type="InterPro" id="IPR001466">
    <property type="entry name" value="Beta-lactam-related"/>
</dbReference>
<keyword evidence="3" id="KW-0808">Transferase</keyword>
<dbReference type="EMBL" id="JBHTKI010000003">
    <property type="protein sequence ID" value="MFD1030127.1"/>
    <property type="molecule type" value="Genomic_DNA"/>
</dbReference>
<dbReference type="InterPro" id="IPR050789">
    <property type="entry name" value="Diverse_Enzym_Activities"/>
</dbReference>
<dbReference type="InterPro" id="IPR016181">
    <property type="entry name" value="Acyl_CoA_acyltransferase"/>
</dbReference>
<keyword evidence="1" id="KW-0378">Hydrolase</keyword>
<dbReference type="Proteomes" id="UP001597109">
    <property type="component" value="Unassembled WGS sequence"/>
</dbReference>
<evidence type="ECO:0000313" key="4">
    <source>
        <dbReference type="Proteomes" id="UP001597109"/>
    </source>
</evidence>
<sequence>MELRHLGEFSTEEITEFWNRELGDSFPMQERLWEQNTFGDLNLIEEASVAVAEEGRLAGFIVAKRFQEQTEAEMNRDIGWIQCLLVKREMRGLGLGRRLLKHAEDMFAQAEMKQIRLGRDPWHYFPGVPADDTLTANWFESQGYVRESLETDLMRKMDRKSTYEMENPSEQFKVIEPHELPDLLEFLKTNFPGRWHYEALSYLETGAAGREFMGLYIEGMLKGFCRINDSVSPLIAQNVYWSPLFDGELGGIGPLGINRSIRGRGYGLDLVKAAANELVRRGSDVITIDWTQLVPFYEKMGFNVWKQYITMAKTLKSEKGDGMKSLVRTFLQNEIDKQVTPGAIIRVRHKGELIVDEALGTNSLENERVPVTGKTVYDMASLTKVMVTTPIILQLLEQGQIYLHDRVAAFVPEFGANGKENVRLRHLLTHSSGLPAHRHYFADRLTKQQVYEEIYKEQLVYEPETQVVYSDLGFIMLMAVIEKVTGQRIEAYAEQHLFAPMGMNDTKFLPDYENSRYAPTEFLEHIGGHKYGIVHDDNTEFMGGISAHAGLFSTMDDLSIFTKMLENDGVHNGDQILHPLWLEKARQDFTPYSDDARGIGFELKARGAGPVGDLLSSKTYGHTGYTGTSFYIDIERQLTIMLLTNRVYFGHQDPIIRLRPRLHNLIVANLEQ</sequence>
<accession>A0ABW3L685</accession>
<dbReference type="PANTHER" id="PTHR43283:SF11">
    <property type="entry name" value="BETA-LACTAMASE-RELATED DOMAIN-CONTAINING PROTEIN"/>
    <property type="match status" value="1"/>
</dbReference>
<reference evidence="4" key="1">
    <citation type="journal article" date="2019" name="Int. J. Syst. Evol. Microbiol.">
        <title>The Global Catalogue of Microorganisms (GCM) 10K type strain sequencing project: providing services to taxonomists for standard genome sequencing and annotation.</title>
        <authorList>
            <consortium name="The Broad Institute Genomics Platform"/>
            <consortium name="The Broad Institute Genome Sequencing Center for Infectious Disease"/>
            <person name="Wu L."/>
            <person name="Ma J."/>
        </authorList>
    </citation>
    <scope>NUCLEOTIDE SEQUENCE [LARGE SCALE GENOMIC DNA]</scope>
    <source>
        <strain evidence="4">CCUG 56756</strain>
    </source>
</reference>
<keyword evidence="3" id="KW-0012">Acyltransferase</keyword>
<organism evidence="3 4">
    <name type="scientific">Metaplanococcus flavidus</name>
    <dbReference type="NCBI Taxonomy" id="569883"/>
    <lineage>
        <taxon>Bacteria</taxon>
        <taxon>Bacillati</taxon>
        <taxon>Bacillota</taxon>
        <taxon>Bacilli</taxon>
        <taxon>Bacillales</taxon>
        <taxon>Caryophanaceae</taxon>
        <taxon>Metaplanococcus</taxon>
    </lineage>
</organism>
<dbReference type="Gene3D" id="3.40.630.30">
    <property type="match status" value="2"/>
</dbReference>
<dbReference type="PROSITE" id="PS51186">
    <property type="entry name" value="GNAT"/>
    <property type="match status" value="2"/>
</dbReference>
<keyword evidence="4" id="KW-1185">Reference proteome</keyword>
<feature type="domain" description="N-acetyltransferase" evidence="2">
    <location>
        <begin position="170"/>
        <end position="316"/>
    </location>
</feature>
<dbReference type="GO" id="GO:0016746">
    <property type="term" value="F:acyltransferase activity"/>
    <property type="evidence" value="ECO:0007669"/>
    <property type="project" value="UniProtKB-KW"/>
</dbReference>
<dbReference type="Gene3D" id="3.40.710.10">
    <property type="entry name" value="DD-peptidase/beta-lactamase superfamily"/>
    <property type="match status" value="1"/>
</dbReference>
<evidence type="ECO:0000313" key="3">
    <source>
        <dbReference type="EMBL" id="MFD1030127.1"/>
    </source>
</evidence>
<dbReference type="RefSeq" id="WP_144840385.1">
    <property type="nucleotide sequence ID" value="NZ_JBHTKI010000003.1"/>
</dbReference>
<dbReference type="SUPFAM" id="SSF56601">
    <property type="entry name" value="beta-lactamase/transpeptidase-like"/>
    <property type="match status" value="1"/>
</dbReference>
<dbReference type="Pfam" id="PF00144">
    <property type="entry name" value="Beta-lactamase"/>
    <property type="match status" value="1"/>
</dbReference>
<dbReference type="Pfam" id="PF00583">
    <property type="entry name" value="Acetyltransf_1"/>
    <property type="match status" value="2"/>
</dbReference>
<dbReference type="InterPro" id="IPR000182">
    <property type="entry name" value="GNAT_dom"/>
</dbReference>
<protein>
    <submittedName>
        <fullName evidence="3">GNAT family N-acetyltransferase</fullName>
        <ecNumber evidence="3">2.3.1.-</ecNumber>
    </submittedName>
</protein>
<dbReference type="EC" id="2.3.1.-" evidence="3"/>
<dbReference type="InterPro" id="IPR012338">
    <property type="entry name" value="Beta-lactam/transpept-like"/>
</dbReference>
<name>A0ABW3L685_9BACL</name>
<proteinExistence type="predicted"/>
<evidence type="ECO:0000259" key="2">
    <source>
        <dbReference type="PROSITE" id="PS51186"/>
    </source>
</evidence>
<evidence type="ECO:0000256" key="1">
    <source>
        <dbReference type="ARBA" id="ARBA00022801"/>
    </source>
</evidence>
<feature type="domain" description="N-acetyltransferase" evidence="2">
    <location>
        <begin position="1"/>
        <end position="170"/>
    </location>
</feature>